<dbReference type="InterPro" id="IPR041657">
    <property type="entry name" value="HTH_17"/>
</dbReference>
<organism evidence="2 3">
    <name type="scientific">Acidipropionibacterium jensenii</name>
    <dbReference type="NCBI Taxonomy" id="1749"/>
    <lineage>
        <taxon>Bacteria</taxon>
        <taxon>Bacillati</taxon>
        <taxon>Actinomycetota</taxon>
        <taxon>Actinomycetes</taxon>
        <taxon>Propionibacteriales</taxon>
        <taxon>Propionibacteriaceae</taxon>
        <taxon>Acidipropionibacterium</taxon>
    </lineage>
</organism>
<evidence type="ECO:0000313" key="3">
    <source>
        <dbReference type="Proteomes" id="UP000277858"/>
    </source>
</evidence>
<protein>
    <submittedName>
        <fullName evidence="2">Predicted transcriptional regulator</fullName>
    </submittedName>
</protein>
<accession>A0A3S4WXW0</accession>
<reference evidence="2 3" key="1">
    <citation type="submission" date="2018-12" db="EMBL/GenBank/DDBJ databases">
        <authorList>
            <consortium name="Pathogen Informatics"/>
        </authorList>
    </citation>
    <scope>NUCLEOTIDE SEQUENCE [LARGE SCALE GENOMIC DNA]</scope>
    <source>
        <strain evidence="2 3">NCTC13652</strain>
    </source>
</reference>
<gene>
    <name evidence="2" type="ORF">NCTC13652_01946</name>
</gene>
<dbReference type="SUPFAM" id="SSF46955">
    <property type="entry name" value="Putative DNA-binding domain"/>
    <property type="match status" value="1"/>
</dbReference>
<dbReference type="Pfam" id="PF12728">
    <property type="entry name" value="HTH_17"/>
    <property type="match status" value="1"/>
</dbReference>
<evidence type="ECO:0000259" key="1">
    <source>
        <dbReference type="Pfam" id="PF12728"/>
    </source>
</evidence>
<dbReference type="RefSeq" id="WP_197720473.1">
    <property type="nucleotide sequence ID" value="NZ_LR134473.1"/>
</dbReference>
<keyword evidence="3" id="KW-1185">Reference proteome</keyword>
<evidence type="ECO:0000313" key="2">
    <source>
        <dbReference type="EMBL" id="VEI03733.1"/>
    </source>
</evidence>
<feature type="domain" description="Helix-turn-helix" evidence="1">
    <location>
        <begin position="12"/>
        <end position="62"/>
    </location>
</feature>
<dbReference type="InterPro" id="IPR009061">
    <property type="entry name" value="DNA-bd_dom_put_sf"/>
</dbReference>
<proteinExistence type="predicted"/>
<name>A0A3S4WXW0_9ACTN</name>
<sequence length="87" mass="9536">MTDMRNEMASEYLTTVQVAGLLNQAAGTLRYWRHEGIGPKSFKLGRSVRYRRADIEAWVTEQYEATAVGGTEAEASGLSPNGLRTAA</sequence>
<dbReference type="AlphaFoldDB" id="A0A3S4WXW0"/>
<dbReference type="Proteomes" id="UP000277858">
    <property type="component" value="Chromosome"/>
</dbReference>
<dbReference type="EMBL" id="LR134473">
    <property type="protein sequence ID" value="VEI03733.1"/>
    <property type="molecule type" value="Genomic_DNA"/>
</dbReference>